<dbReference type="Gene3D" id="3.40.50.1820">
    <property type="entry name" value="alpha/beta hydrolase"/>
    <property type="match status" value="1"/>
</dbReference>
<feature type="domain" description="AB hydrolase-1" evidence="2">
    <location>
        <begin position="87"/>
        <end position="325"/>
    </location>
</feature>
<feature type="signal peptide" evidence="1">
    <location>
        <begin position="1"/>
        <end position="20"/>
    </location>
</feature>
<dbReference type="EMBL" id="JACAZI010000002">
    <property type="protein sequence ID" value="KAF7368789.1"/>
    <property type="molecule type" value="Genomic_DNA"/>
</dbReference>
<gene>
    <name evidence="3" type="ORF">MVEN_00204000</name>
</gene>
<dbReference type="InterPro" id="IPR029058">
    <property type="entry name" value="AB_hydrolase_fold"/>
</dbReference>
<dbReference type="Pfam" id="PF12697">
    <property type="entry name" value="Abhydrolase_6"/>
    <property type="match status" value="1"/>
</dbReference>
<comment type="caution">
    <text evidence="3">The sequence shown here is derived from an EMBL/GenBank/DDBJ whole genome shotgun (WGS) entry which is preliminary data.</text>
</comment>
<evidence type="ECO:0000313" key="4">
    <source>
        <dbReference type="Proteomes" id="UP000620124"/>
    </source>
</evidence>
<proteinExistence type="predicted"/>
<evidence type="ECO:0000313" key="3">
    <source>
        <dbReference type="EMBL" id="KAF7368789.1"/>
    </source>
</evidence>
<reference evidence="3" key="1">
    <citation type="submission" date="2020-05" db="EMBL/GenBank/DDBJ databases">
        <title>Mycena genomes resolve the evolution of fungal bioluminescence.</title>
        <authorList>
            <person name="Tsai I.J."/>
        </authorList>
    </citation>
    <scope>NUCLEOTIDE SEQUENCE</scope>
    <source>
        <strain evidence="3">CCC161011</strain>
    </source>
</reference>
<keyword evidence="1" id="KW-0732">Signal</keyword>
<protein>
    <submittedName>
        <fullName evidence="3">Alpha/beta-hydrolase</fullName>
    </submittedName>
</protein>
<keyword evidence="4" id="KW-1185">Reference proteome</keyword>
<sequence>MFLSALSALFHLSSIYAALGASCACSSVTIPVHVDALVPKDPTDIFGGLKSNPSSLRRVNAIYDVYGVFCQPNTVSLNNAGSYVLQLLVHGFTYTSQYWSPPVEEFRNYSYAAFSCDQGLASLAIDWVGVGLSSRPSNASDVQYATSAAAVSQLARHLKSSSIIPGVRPFNKIIGIGHSAGSVLLNFDAIVEGPRSPFDGLILTAALIIRSAGGTIDPAYVTTNNRSLFYPPDSTSFSPRMFIFDEFTKDVGSLSTFVQVPTTSLTTHFTGPVAKVVGSEDQLFCTGTDRCDNVAALTAAERVVWPAARSFEVVVAQGSGHDLNLDFFAQGPFNTFIRFVDQFAGLS</sequence>
<evidence type="ECO:0000256" key="1">
    <source>
        <dbReference type="SAM" id="SignalP"/>
    </source>
</evidence>
<name>A0A8H6Z0M0_9AGAR</name>
<dbReference type="AlphaFoldDB" id="A0A8H6Z0M0"/>
<dbReference type="SUPFAM" id="SSF53474">
    <property type="entry name" value="alpha/beta-Hydrolases"/>
    <property type="match status" value="1"/>
</dbReference>
<evidence type="ECO:0000259" key="2">
    <source>
        <dbReference type="Pfam" id="PF12697"/>
    </source>
</evidence>
<organism evidence="3 4">
    <name type="scientific">Mycena venus</name>
    <dbReference type="NCBI Taxonomy" id="2733690"/>
    <lineage>
        <taxon>Eukaryota</taxon>
        <taxon>Fungi</taxon>
        <taxon>Dikarya</taxon>
        <taxon>Basidiomycota</taxon>
        <taxon>Agaricomycotina</taxon>
        <taxon>Agaricomycetes</taxon>
        <taxon>Agaricomycetidae</taxon>
        <taxon>Agaricales</taxon>
        <taxon>Marasmiineae</taxon>
        <taxon>Mycenaceae</taxon>
        <taxon>Mycena</taxon>
    </lineage>
</organism>
<feature type="chain" id="PRO_5034705356" evidence="1">
    <location>
        <begin position="21"/>
        <end position="347"/>
    </location>
</feature>
<accession>A0A8H6Z0M0</accession>
<dbReference type="OrthoDB" id="1743579at2759"/>
<dbReference type="Proteomes" id="UP000620124">
    <property type="component" value="Unassembled WGS sequence"/>
</dbReference>
<dbReference type="InterPro" id="IPR000073">
    <property type="entry name" value="AB_hydrolase_1"/>
</dbReference>
<keyword evidence="3" id="KW-0378">Hydrolase</keyword>
<dbReference type="GO" id="GO:0016787">
    <property type="term" value="F:hydrolase activity"/>
    <property type="evidence" value="ECO:0007669"/>
    <property type="project" value="UniProtKB-KW"/>
</dbReference>